<evidence type="ECO:0000313" key="8">
    <source>
        <dbReference type="Proteomes" id="UP000617544"/>
    </source>
</evidence>
<feature type="transmembrane region" description="Helical" evidence="6">
    <location>
        <begin position="57"/>
        <end position="79"/>
    </location>
</feature>
<feature type="transmembrane region" description="Helical" evidence="6">
    <location>
        <begin position="212"/>
        <end position="235"/>
    </location>
</feature>
<keyword evidence="5 6" id="KW-0472">Membrane</keyword>
<evidence type="ECO:0000256" key="2">
    <source>
        <dbReference type="ARBA" id="ARBA00009773"/>
    </source>
</evidence>
<feature type="transmembrane region" description="Helical" evidence="6">
    <location>
        <begin position="185"/>
        <end position="206"/>
    </location>
</feature>
<dbReference type="Proteomes" id="UP000617544">
    <property type="component" value="Unassembled WGS sequence"/>
</dbReference>
<keyword evidence="4 6" id="KW-1133">Transmembrane helix</keyword>
<keyword evidence="3 6" id="KW-0812">Transmembrane</keyword>
<feature type="transmembrane region" description="Helical" evidence="6">
    <location>
        <begin position="284"/>
        <end position="312"/>
    </location>
</feature>
<evidence type="ECO:0000256" key="1">
    <source>
        <dbReference type="ARBA" id="ARBA00004141"/>
    </source>
</evidence>
<gene>
    <name evidence="7" type="ORF">HA331_09450</name>
</gene>
<feature type="transmembrane region" description="Helical" evidence="6">
    <location>
        <begin position="136"/>
        <end position="152"/>
    </location>
</feature>
<evidence type="ECO:0000256" key="6">
    <source>
        <dbReference type="SAM" id="Phobius"/>
    </source>
</evidence>
<comment type="caution">
    <text evidence="7">The sequence shown here is derived from an EMBL/GenBank/DDBJ whole genome shotgun (WGS) entry which is preliminary data.</text>
</comment>
<dbReference type="AlphaFoldDB" id="A0A832WNL5"/>
<reference evidence="7" key="1">
    <citation type="journal article" date="2020" name="bioRxiv">
        <title>A rank-normalized archaeal taxonomy based on genome phylogeny resolves widespread incomplete and uneven classifications.</title>
        <authorList>
            <person name="Rinke C."/>
            <person name="Chuvochina M."/>
            <person name="Mussig A.J."/>
            <person name="Chaumeil P.-A."/>
            <person name="Waite D.W."/>
            <person name="Whitman W.B."/>
            <person name="Parks D.H."/>
            <person name="Hugenholtz P."/>
        </authorList>
    </citation>
    <scope>NUCLEOTIDE SEQUENCE</scope>
    <source>
        <strain evidence="7">UBA8834</strain>
    </source>
</reference>
<organism evidence="7 8">
    <name type="scientific">Pyrococcus horikoshii</name>
    <dbReference type="NCBI Taxonomy" id="53953"/>
    <lineage>
        <taxon>Archaea</taxon>
        <taxon>Methanobacteriati</taxon>
        <taxon>Methanobacteriota</taxon>
        <taxon>Thermococci</taxon>
        <taxon>Thermococcales</taxon>
        <taxon>Thermococcaceae</taxon>
        <taxon>Pyrococcus</taxon>
    </lineage>
</organism>
<dbReference type="GO" id="GO:0016020">
    <property type="term" value="C:membrane"/>
    <property type="evidence" value="ECO:0007669"/>
    <property type="project" value="UniProtKB-SubCell"/>
</dbReference>
<feature type="transmembrane region" description="Helical" evidence="6">
    <location>
        <begin position="6"/>
        <end position="36"/>
    </location>
</feature>
<feature type="transmembrane region" description="Helical" evidence="6">
    <location>
        <begin position="247"/>
        <end position="264"/>
    </location>
</feature>
<evidence type="ECO:0000256" key="3">
    <source>
        <dbReference type="ARBA" id="ARBA00022692"/>
    </source>
</evidence>
<evidence type="ECO:0000313" key="7">
    <source>
        <dbReference type="EMBL" id="HII61941.1"/>
    </source>
</evidence>
<dbReference type="Pfam" id="PF01594">
    <property type="entry name" value="AI-2E_transport"/>
    <property type="match status" value="1"/>
</dbReference>
<dbReference type="RefSeq" id="WP_048053274.1">
    <property type="nucleotide sequence ID" value="NZ_DUJN01000008.1"/>
</dbReference>
<dbReference type="EMBL" id="DUJN01000008">
    <property type="protein sequence ID" value="HII61941.1"/>
    <property type="molecule type" value="Genomic_DNA"/>
</dbReference>
<comment type="similarity">
    <text evidence="2">Belongs to the autoinducer-2 exporter (AI-2E) (TC 2.A.86) family.</text>
</comment>
<dbReference type="PANTHER" id="PTHR21716:SF71">
    <property type="entry name" value="TRANSPORT PROTEIN MJ1177-RELATED"/>
    <property type="match status" value="1"/>
</dbReference>
<dbReference type="InterPro" id="IPR002549">
    <property type="entry name" value="AI-2E-like"/>
</dbReference>
<protein>
    <submittedName>
        <fullName evidence="7">AI-2E family transporter</fullName>
    </submittedName>
</protein>
<evidence type="ECO:0000256" key="4">
    <source>
        <dbReference type="ARBA" id="ARBA00022989"/>
    </source>
</evidence>
<accession>A0A832WNL5</accession>
<dbReference type="PANTHER" id="PTHR21716">
    <property type="entry name" value="TRANSMEMBRANE PROTEIN"/>
    <property type="match status" value="1"/>
</dbReference>
<proteinExistence type="inferred from homology"/>
<comment type="subcellular location">
    <subcellularLocation>
        <location evidence="1">Membrane</location>
        <topology evidence="1">Multi-pass membrane protein</topology>
    </subcellularLocation>
</comment>
<name>A0A832WNL5_PYRHR</name>
<evidence type="ECO:0000256" key="5">
    <source>
        <dbReference type="ARBA" id="ARBA00023136"/>
    </source>
</evidence>
<sequence>MEVSRVVTWIIIITLVALAIKTILPFFSPLFFAFITAYALYPLHIKLKERIGSKNSAILLTLFLLLGALMILLILVYTLTPVIGQAYDYLTNLEKIKINIPLVPKSVISSLEGVIDEFIERGKGYLVSLTFSVPKYLLQVIVYLTFVYFFLVKEKEARELITFEDEKLIRIIERGNLTLQALIRVWLLLNIVKGILMTLGFLIFKVSNLPTAILAGLLTVLFSFIPLFEGWMIWLAGAFYLVKQGHIIAGIGLAVYGFTLVSPLPDFTIRPKLVAREAEFNDVLVLIGMIGGTWGLGLKGLIIGPIVLNVAIEMLREWKNVQAKTERS</sequence>